<dbReference type="InterPro" id="IPR050109">
    <property type="entry name" value="HTH-type_TetR-like_transc_reg"/>
</dbReference>
<dbReference type="SUPFAM" id="SSF46689">
    <property type="entry name" value="Homeodomain-like"/>
    <property type="match status" value="1"/>
</dbReference>
<accession>A0A3M2LUH2</accession>
<evidence type="ECO:0000259" key="5">
    <source>
        <dbReference type="PROSITE" id="PS50977"/>
    </source>
</evidence>
<evidence type="ECO:0000256" key="1">
    <source>
        <dbReference type="ARBA" id="ARBA00023015"/>
    </source>
</evidence>
<sequence length="233" mass="25252">MSPRRADPELRLALIDIGARLLAEGGPRALSTRRLAAEAGCSTQAVYTHFGGMSGLVREMVHEGFDRLQTHFAHVADSDDPVADIALLGIAYRRNGGRNPHLYAIMFGTTTHTGYRLNEPDRQYGRYTLGRVSRTAARCIDSGRFTAADPELVAHHMWTAVHGIVSLELGDYLIPPYDADTCFETQLVNLMVAQGDGRARATRSIAAARLRAVGLEERAGGLEERAGGLPAPS</sequence>
<protein>
    <submittedName>
        <fullName evidence="6">TetR/AcrR family transcriptional regulator</fullName>
    </submittedName>
</protein>
<evidence type="ECO:0000256" key="4">
    <source>
        <dbReference type="PROSITE-ProRule" id="PRU00335"/>
    </source>
</evidence>
<dbReference type="SUPFAM" id="SSF48498">
    <property type="entry name" value="Tetracyclin repressor-like, C-terminal domain"/>
    <property type="match status" value="1"/>
</dbReference>
<dbReference type="InterPro" id="IPR025996">
    <property type="entry name" value="MT1864/Rv1816-like_C"/>
</dbReference>
<keyword evidence="7" id="KW-1185">Reference proteome</keyword>
<evidence type="ECO:0000256" key="2">
    <source>
        <dbReference type="ARBA" id="ARBA00023125"/>
    </source>
</evidence>
<dbReference type="AlphaFoldDB" id="A0A3M2LUH2"/>
<comment type="caution">
    <text evidence="6">The sequence shown here is derived from an EMBL/GenBank/DDBJ whole genome shotgun (WGS) entry which is preliminary data.</text>
</comment>
<reference evidence="6 7" key="1">
    <citation type="submission" date="2018-10" db="EMBL/GenBank/DDBJ databases">
        <title>Isolation from soil.</title>
        <authorList>
            <person name="Hu J."/>
        </authorList>
    </citation>
    <scope>NUCLEOTIDE SEQUENCE [LARGE SCALE GENOMIC DNA]</scope>
    <source>
        <strain evidence="6 7">NEAU-Ht49</strain>
    </source>
</reference>
<evidence type="ECO:0000256" key="3">
    <source>
        <dbReference type="ARBA" id="ARBA00023163"/>
    </source>
</evidence>
<dbReference type="OrthoDB" id="4709966at2"/>
<dbReference type="Proteomes" id="UP000282674">
    <property type="component" value="Unassembled WGS sequence"/>
</dbReference>
<dbReference type="Pfam" id="PF13305">
    <property type="entry name" value="TetR_C_33"/>
    <property type="match status" value="1"/>
</dbReference>
<dbReference type="InterPro" id="IPR036271">
    <property type="entry name" value="Tet_transcr_reg_TetR-rel_C_sf"/>
</dbReference>
<name>A0A3M2LUH2_9ACTN</name>
<dbReference type="EMBL" id="RFFG01000050">
    <property type="protein sequence ID" value="RMI40756.1"/>
    <property type="molecule type" value="Genomic_DNA"/>
</dbReference>
<evidence type="ECO:0000313" key="6">
    <source>
        <dbReference type="EMBL" id="RMI40756.1"/>
    </source>
</evidence>
<evidence type="ECO:0000313" key="7">
    <source>
        <dbReference type="Proteomes" id="UP000282674"/>
    </source>
</evidence>
<dbReference type="PANTHER" id="PTHR30055">
    <property type="entry name" value="HTH-TYPE TRANSCRIPTIONAL REGULATOR RUTR"/>
    <property type="match status" value="1"/>
</dbReference>
<keyword evidence="1" id="KW-0805">Transcription regulation</keyword>
<keyword evidence="2 4" id="KW-0238">DNA-binding</keyword>
<feature type="domain" description="HTH tetR-type" evidence="5">
    <location>
        <begin position="8"/>
        <end position="68"/>
    </location>
</feature>
<proteinExistence type="predicted"/>
<dbReference type="Gene3D" id="1.10.357.10">
    <property type="entry name" value="Tetracycline Repressor, domain 2"/>
    <property type="match status" value="1"/>
</dbReference>
<dbReference type="InterPro" id="IPR001647">
    <property type="entry name" value="HTH_TetR"/>
</dbReference>
<dbReference type="GO" id="GO:0003700">
    <property type="term" value="F:DNA-binding transcription factor activity"/>
    <property type="evidence" value="ECO:0007669"/>
    <property type="project" value="TreeGrafter"/>
</dbReference>
<dbReference type="Pfam" id="PF00440">
    <property type="entry name" value="TetR_N"/>
    <property type="match status" value="1"/>
</dbReference>
<keyword evidence="3" id="KW-0804">Transcription</keyword>
<feature type="DNA-binding region" description="H-T-H motif" evidence="4">
    <location>
        <begin position="31"/>
        <end position="50"/>
    </location>
</feature>
<dbReference type="GO" id="GO:0000976">
    <property type="term" value="F:transcription cis-regulatory region binding"/>
    <property type="evidence" value="ECO:0007669"/>
    <property type="project" value="TreeGrafter"/>
</dbReference>
<organism evidence="6 7">
    <name type="scientific">Actinomadura harenae</name>
    <dbReference type="NCBI Taxonomy" id="2483351"/>
    <lineage>
        <taxon>Bacteria</taxon>
        <taxon>Bacillati</taxon>
        <taxon>Actinomycetota</taxon>
        <taxon>Actinomycetes</taxon>
        <taxon>Streptosporangiales</taxon>
        <taxon>Thermomonosporaceae</taxon>
        <taxon>Actinomadura</taxon>
    </lineage>
</organism>
<dbReference type="InterPro" id="IPR009057">
    <property type="entry name" value="Homeodomain-like_sf"/>
</dbReference>
<gene>
    <name evidence="6" type="ORF">EBO15_25385</name>
</gene>
<dbReference type="PROSITE" id="PS50977">
    <property type="entry name" value="HTH_TETR_2"/>
    <property type="match status" value="1"/>
</dbReference>
<dbReference type="PANTHER" id="PTHR30055:SF209">
    <property type="entry name" value="POSSIBLE TRANSCRIPTIONAL REGULATORY PROTEIN (PROBABLY TETR-FAMILY)"/>
    <property type="match status" value="1"/>
</dbReference>